<evidence type="ECO:0008006" key="7">
    <source>
        <dbReference type="Google" id="ProtNLM"/>
    </source>
</evidence>
<dbReference type="AlphaFoldDB" id="A0A4D4J4U7"/>
<dbReference type="Gene3D" id="1.10.10.2840">
    <property type="entry name" value="PucR C-terminal helix-turn-helix domain"/>
    <property type="match status" value="1"/>
</dbReference>
<dbReference type="InterPro" id="IPR051448">
    <property type="entry name" value="CdaR-like_regulators"/>
</dbReference>
<evidence type="ECO:0000259" key="3">
    <source>
        <dbReference type="Pfam" id="PF14361"/>
    </source>
</evidence>
<evidence type="ECO:0000313" key="6">
    <source>
        <dbReference type="Proteomes" id="UP000298860"/>
    </source>
</evidence>
<dbReference type="Pfam" id="PF17853">
    <property type="entry name" value="GGDEF_2"/>
    <property type="match status" value="1"/>
</dbReference>
<evidence type="ECO:0000313" key="5">
    <source>
        <dbReference type="EMBL" id="GDY31541.1"/>
    </source>
</evidence>
<dbReference type="PANTHER" id="PTHR33744">
    <property type="entry name" value="CARBOHYDRATE DIACID REGULATOR"/>
    <property type="match status" value="1"/>
</dbReference>
<sequence>MAVETPDVVQLGPRGVPATLVGQLLADIDGVNQRLVDAILADNRGYLDSSLVSLADLRRSCRNNVERVLQILADAVPDGVPRYGPARETGRQRALQRVPLDDVLRSYRLGGRVIWQALLEAARAGGGIDPADLLDVGTSVWTVVDAVSSEVARSYRETELDLIRQDDQRRNALIDQLLRGRGRDHGFAQTAARTLGLPADGRYLVVAAEAAEDGGTAGRPALACAADALAGCGIRSVWQLRGEGLVGLVALEQHGADAVLAELRPRLRGRAAAAPPVTGLDEVGSAYEMARTALHTLAPGQRQLITLDERLPESLLMRSPELARRLVEVTLRPVLELPPHERDALLTTVATWFSVNCSAAHAAATLYCHRNTVLNRLNRFEELTGQRLHHRADSLTLGLALIAVRLGFD</sequence>
<dbReference type="InterPro" id="IPR041522">
    <property type="entry name" value="CdaR_GGDEF"/>
</dbReference>
<evidence type="ECO:0000259" key="2">
    <source>
        <dbReference type="Pfam" id="PF13556"/>
    </source>
</evidence>
<name>A0A4D4J4U7_9PSEU</name>
<dbReference type="InterPro" id="IPR025751">
    <property type="entry name" value="RsbRD_N_dom"/>
</dbReference>
<feature type="domain" description="RsbT co-antagonist protein RsbRD N-terminal" evidence="3">
    <location>
        <begin position="33"/>
        <end position="170"/>
    </location>
</feature>
<evidence type="ECO:0000259" key="4">
    <source>
        <dbReference type="Pfam" id="PF17853"/>
    </source>
</evidence>
<comment type="similarity">
    <text evidence="1">Belongs to the CdaR family.</text>
</comment>
<accession>A0A4D4J4U7</accession>
<dbReference type="RefSeq" id="WP_137814613.1">
    <property type="nucleotide sequence ID" value="NZ_BJFL01000015.1"/>
</dbReference>
<dbReference type="InterPro" id="IPR025736">
    <property type="entry name" value="PucR_C-HTH_dom"/>
</dbReference>
<dbReference type="OrthoDB" id="3196285at2"/>
<dbReference type="EMBL" id="BJFL01000015">
    <property type="protein sequence ID" value="GDY31541.1"/>
    <property type="molecule type" value="Genomic_DNA"/>
</dbReference>
<feature type="domain" description="PucR C-terminal helix-turn-helix" evidence="2">
    <location>
        <begin position="345"/>
        <end position="403"/>
    </location>
</feature>
<feature type="domain" description="CdaR GGDEF-like" evidence="4">
    <location>
        <begin position="181"/>
        <end position="295"/>
    </location>
</feature>
<dbReference type="Proteomes" id="UP000298860">
    <property type="component" value="Unassembled WGS sequence"/>
</dbReference>
<dbReference type="InterPro" id="IPR042070">
    <property type="entry name" value="PucR_C-HTH_sf"/>
</dbReference>
<keyword evidence="6" id="KW-1185">Reference proteome</keyword>
<organism evidence="5 6">
    <name type="scientific">Gandjariella thermophila</name>
    <dbReference type="NCBI Taxonomy" id="1931992"/>
    <lineage>
        <taxon>Bacteria</taxon>
        <taxon>Bacillati</taxon>
        <taxon>Actinomycetota</taxon>
        <taxon>Actinomycetes</taxon>
        <taxon>Pseudonocardiales</taxon>
        <taxon>Pseudonocardiaceae</taxon>
        <taxon>Gandjariella</taxon>
    </lineage>
</organism>
<dbReference type="Pfam" id="PF13556">
    <property type="entry name" value="HTH_30"/>
    <property type="match status" value="1"/>
</dbReference>
<evidence type="ECO:0000256" key="1">
    <source>
        <dbReference type="ARBA" id="ARBA00006754"/>
    </source>
</evidence>
<reference evidence="6" key="1">
    <citation type="submission" date="2019-04" db="EMBL/GenBank/DDBJ databases">
        <title>Draft genome sequence of Pseudonocardiaceae bacterium SL3-2-4.</title>
        <authorList>
            <person name="Ningsih F."/>
            <person name="Yokota A."/>
            <person name="Sakai Y."/>
            <person name="Nanatani K."/>
            <person name="Yabe S."/>
            <person name="Oetari A."/>
            <person name="Sjamsuridzal W."/>
        </authorList>
    </citation>
    <scope>NUCLEOTIDE SEQUENCE [LARGE SCALE GENOMIC DNA]</scope>
    <source>
        <strain evidence="6">SL3-2-4</strain>
    </source>
</reference>
<dbReference type="Pfam" id="PF14361">
    <property type="entry name" value="RsbRD_N"/>
    <property type="match status" value="1"/>
</dbReference>
<proteinExistence type="inferred from homology"/>
<protein>
    <recommendedName>
        <fullName evidence="7">PucR family transcriptional regulator</fullName>
    </recommendedName>
</protein>
<gene>
    <name evidence="5" type="ORF">GTS_31740</name>
</gene>
<comment type="caution">
    <text evidence="5">The sequence shown here is derived from an EMBL/GenBank/DDBJ whole genome shotgun (WGS) entry which is preliminary data.</text>
</comment>
<dbReference type="PANTHER" id="PTHR33744:SF1">
    <property type="entry name" value="DNA-BINDING TRANSCRIPTIONAL ACTIVATOR ADER"/>
    <property type="match status" value="1"/>
</dbReference>